<sequence length="76" mass="8800">MALRRPPTRIDLKADDVEEYDKIMKERRIAAEQLAMREKMGHRQPGSDFDETPPSLVSSRKKPTAAERIGYRKSSR</sequence>
<proteinExistence type="predicted"/>
<reference evidence="3 4" key="1">
    <citation type="submission" date="2024-10" db="EMBL/GenBank/DDBJ databases">
        <title>Updated reference genomes for cyclostephanoid diatoms.</title>
        <authorList>
            <person name="Roberts W.R."/>
            <person name="Alverson A.J."/>
        </authorList>
    </citation>
    <scope>NUCLEOTIDE SEQUENCE [LARGE SCALE GENOMIC DNA]</scope>
    <source>
        <strain evidence="3 4">AJA228-03</strain>
    </source>
</reference>
<comment type="caution">
    <text evidence="3">The sequence shown here is derived from an EMBL/GenBank/DDBJ whole genome shotgun (WGS) entry which is preliminary data.</text>
</comment>
<evidence type="ECO:0000256" key="2">
    <source>
        <dbReference type="SAM" id="MobiDB-lite"/>
    </source>
</evidence>
<dbReference type="Pfam" id="PF10471">
    <property type="entry name" value="ANAPC_CDC26"/>
    <property type="match status" value="1"/>
</dbReference>
<evidence type="ECO:0008006" key="5">
    <source>
        <dbReference type="Google" id="ProtNLM"/>
    </source>
</evidence>
<organism evidence="3 4">
    <name type="scientific">Cyclostephanos tholiformis</name>
    <dbReference type="NCBI Taxonomy" id="382380"/>
    <lineage>
        <taxon>Eukaryota</taxon>
        <taxon>Sar</taxon>
        <taxon>Stramenopiles</taxon>
        <taxon>Ochrophyta</taxon>
        <taxon>Bacillariophyta</taxon>
        <taxon>Coscinodiscophyceae</taxon>
        <taxon>Thalassiosirophycidae</taxon>
        <taxon>Stephanodiscales</taxon>
        <taxon>Stephanodiscaceae</taxon>
        <taxon>Cyclostephanos</taxon>
    </lineage>
</organism>
<keyword evidence="4" id="KW-1185">Reference proteome</keyword>
<protein>
    <recommendedName>
        <fullName evidence="5">Anaphase-promoting complex subunit CDC26</fullName>
    </recommendedName>
</protein>
<dbReference type="InterPro" id="IPR018860">
    <property type="entry name" value="APC_suCDC26"/>
</dbReference>
<dbReference type="EMBL" id="JALLPB020000004">
    <property type="protein sequence ID" value="KAL3827371.1"/>
    <property type="molecule type" value="Genomic_DNA"/>
</dbReference>
<accession>A0ABD3SSJ8</accession>
<gene>
    <name evidence="3" type="ORF">ACHAXA_003105</name>
</gene>
<keyword evidence="1" id="KW-0833">Ubl conjugation pathway</keyword>
<evidence type="ECO:0000313" key="3">
    <source>
        <dbReference type="EMBL" id="KAL3827371.1"/>
    </source>
</evidence>
<evidence type="ECO:0000256" key="1">
    <source>
        <dbReference type="ARBA" id="ARBA00022786"/>
    </source>
</evidence>
<evidence type="ECO:0000313" key="4">
    <source>
        <dbReference type="Proteomes" id="UP001530377"/>
    </source>
</evidence>
<name>A0ABD3SSJ8_9STRA</name>
<dbReference type="Proteomes" id="UP001530377">
    <property type="component" value="Unassembled WGS sequence"/>
</dbReference>
<dbReference type="AlphaFoldDB" id="A0ABD3SSJ8"/>
<feature type="region of interest" description="Disordered" evidence="2">
    <location>
        <begin position="36"/>
        <end position="76"/>
    </location>
</feature>